<protein>
    <recommendedName>
        <fullName evidence="1">Vps16 C-terminal domain-containing protein</fullName>
    </recommendedName>
</protein>
<accession>A0A813K9E0</accession>
<reference evidence="2" key="1">
    <citation type="submission" date="2021-02" db="EMBL/GenBank/DDBJ databases">
        <authorList>
            <person name="Dougan E. K."/>
            <person name="Rhodes N."/>
            <person name="Thang M."/>
            <person name="Chan C."/>
        </authorList>
    </citation>
    <scope>NUCLEOTIDE SEQUENCE</scope>
</reference>
<feature type="non-terminal residue" evidence="2">
    <location>
        <position position="218"/>
    </location>
</feature>
<dbReference type="PANTHER" id="PTHR12811:SF0">
    <property type="entry name" value="VACUOLAR PROTEIN SORTING-ASSOCIATED PROTEIN 16 HOMOLOG"/>
    <property type="match status" value="1"/>
</dbReference>
<dbReference type="GO" id="GO:0006886">
    <property type="term" value="P:intracellular protein transport"/>
    <property type="evidence" value="ECO:0007669"/>
    <property type="project" value="InterPro"/>
</dbReference>
<dbReference type="GO" id="GO:0030897">
    <property type="term" value="C:HOPS complex"/>
    <property type="evidence" value="ECO:0007669"/>
    <property type="project" value="TreeGrafter"/>
</dbReference>
<dbReference type="GO" id="GO:0005768">
    <property type="term" value="C:endosome"/>
    <property type="evidence" value="ECO:0007669"/>
    <property type="project" value="TreeGrafter"/>
</dbReference>
<dbReference type="GO" id="GO:0003779">
    <property type="term" value="F:actin binding"/>
    <property type="evidence" value="ECO:0007669"/>
    <property type="project" value="TreeGrafter"/>
</dbReference>
<dbReference type="Proteomes" id="UP000626109">
    <property type="component" value="Unassembled WGS sequence"/>
</dbReference>
<dbReference type="GO" id="GO:0016197">
    <property type="term" value="P:endosomal transport"/>
    <property type="evidence" value="ECO:0007669"/>
    <property type="project" value="TreeGrafter"/>
</dbReference>
<dbReference type="GO" id="GO:0005765">
    <property type="term" value="C:lysosomal membrane"/>
    <property type="evidence" value="ECO:0007669"/>
    <property type="project" value="TreeGrafter"/>
</dbReference>
<organism evidence="2 3">
    <name type="scientific">Polarella glacialis</name>
    <name type="common">Dinoflagellate</name>
    <dbReference type="NCBI Taxonomy" id="89957"/>
    <lineage>
        <taxon>Eukaryota</taxon>
        <taxon>Sar</taxon>
        <taxon>Alveolata</taxon>
        <taxon>Dinophyceae</taxon>
        <taxon>Suessiales</taxon>
        <taxon>Suessiaceae</taxon>
        <taxon>Polarella</taxon>
    </lineage>
</organism>
<evidence type="ECO:0000313" key="3">
    <source>
        <dbReference type="Proteomes" id="UP000626109"/>
    </source>
</evidence>
<dbReference type="InterPro" id="IPR016534">
    <property type="entry name" value="VPS16"/>
</dbReference>
<dbReference type="AlphaFoldDB" id="A0A813K9E0"/>
<proteinExistence type="predicted"/>
<dbReference type="Pfam" id="PF04840">
    <property type="entry name" value="Vps16_C"/>
    <property type="match status" value="1"/>
</dbReference>
<name>A0A813K9E0_POLGL</name>
<dbReference type="InterPro" id="IPR006925">
    <property type="entry name" value="Vps16_C"/>
</dbReference>
<dbReference type="EMBL" id="CAJNNW010028436">
    <property type="protein sequence ID" value="CAE8696084.1"/>
    <property type="molecule type" value="Genomic_DNA"/>
</dbReference>
<evidence type="ECO:0000259" key="1">
    <source>
        <dbReference type="Pfam" id="PF04840"/>
    </source>
</evidence>
<comment type="caution">
    <text evidence="2">The sequence shown here is derived from an EMBL/GenBank/DDBJ whole genome shotgun (WGS) entry which is preliminary data.</text>
</comment>
<sequence>SLLSAAGFGRHFLGEQADPDRNKDACTSLRICQALRKAPSDIPLTVFQLERLGMAGLAMRLSQRHRHLLAARICDWVSHPKDLVLFHWACEKIRHARGSARTDEQLSEAVLEKFKGCPGIGYAEVARVAAEMYRPHLATMLLNHEPRSNAQVQVLLQLSQEGDEENSQMMLRLAVEKAAQSADPDLIHGVIAAACGGDPCGRSVDVQALVRLVKERPQ</sequence>
<feature type="domain" description="Vps16 C-terminal" evidence="1">
    <location>
        <begin position="120"/>
        <end position="191"/>
    </location>
</feature>
<dbReference type="PANTHER" id="PTHR12811">
    <property type="entry name" value="VACUOLAR PROTEIN SORTING VPS16"/>
    <property type="match status" value="1"/>
</dbReference>
<feature type="non-terminal residue" evidence="2">
    <location>
        <position position="1"/>
    </location>
</feature>
<gene>
    <name evidence="2" type="ORF">PGLA2088_LOCUS29675</name>
</gene>
<evidence type="ECO:0000313" key="2">
    <source>
        <dbReference type="EMBL" id="CAE8696084.1"/>
    </source>
</evidence>
<dbReference type="GO" id="GO:0042144">
    <property type="term" value="P:vacuole fusion, non-autophagic"/>
    <property type="evidence" value="ECO:0007669"/>
    <property type="project" value="TreeGrafter"/>
</dbReference>